<evidence type="ECO:0000313" key="1">
    <source>
        <dbReference type="EMBL" id="KAJ6802146.1"/>
    </source>
</evidence>
<gene>
    <name evidence="1" type="ORF">M6B38_193775</name>
    <name evidence="2" type="ORF">M6B38_278800</name>
</gene>
<protein>
    <submittedName>
        <fullName evidence="1">Basic proline-rich protein-like</fullName>
    </submittedName>
</protein>
<reference evidence="1" key="1">
    <citation type="journal article" date="2023" name="GigaByte">
        <title>Genome assembly of the bearded iris, Iris pallida Lam.</title>
        <authorList>
            <person name="Bruccoleri R.E."/>
            <person name="Oakeley E.J."/>
            <person name="Faust A.M.E."/>
            <person name="Altorfer M."/>
            <person name="Dessus-Babus S."/>
            <person name="Burckhardt D."/>
            <person name="Oertli M."/>
            <person name="Naumann U."/>
            <person name="Petersen F."/>
            <person name="Wong J."/>
        </authorList>
    </citation>
    <scope>NUCLEOTIDE SEQUENCE</scope>
    <source>
        <strain evidence="1">GSM-AAB239-AS_SAM_17_03QT</strain>
    </source>
</reference>
<sequence length="39" mass="4608">MNKILLIHGLSLKEKCIFIYILQNAKFFQIILDSHVFSK</sequence>
<dbReference type="EMBL" id="JANAVB010005599">
    <property type="protein sequence ID" value="KAJ6846129.1"/>
    <property type="molecule type" value="Genomic_DNA"/>
</dbReference>
<name>A0AAX6EDK6_IRIPA</name>
<comment type="caution">
    <text evidence="1">The sequence shown here is derived from an EMBL/GenBank/DDBJ whole genome shotgun (WGS) entry which is preliminary data.</text>
</comment>
<dbReference type="Proteomes" id="UP001140949">
    <property type="component" value="Unassembled WGS sequence"/>
</dbReference>
<dbReference type="AlphaFoldDB" id="A0AAX6EDK6"/>
<accession>A0AAX6EDK6</accession>
<proteinExistence type="predicted"/>
<organism evidence="1 3">
    <name type="scientific">Iris pallida</name>
    <name type="common">Sweet iris</name>
    <dbReference type="NCBI Taxonomy" id="29817"/>
    <lineage>
        <taxon>Eukaryota</taxon>
        <taxon>Viridiplantae</taxon>
        <taxon>Streptophyta</taxon>
        <taxon>Embryophyta</taxon>
        <taxon>Tracheophyta</taxon>
        <taxon>Spermatophyta</taxon>
        <taxon>Magnoliopsida</taxon>
        <taxon>Liliopsida</taxon>
        <taxon>Asparagales</taxon>
        <taxon>Iridaceae</taxon>
        <taxon>Iridoideae</taxon>
        <taxon>Irideae</taxon>
        <taxon>Iris</taxon>
    </lineage>
</organism>
<keyword evidence="3" id="KW-1185">Reference proteome</keyword>
<evidence type="ECO:0000313" key="2">
    <source>
        <dbReference type="EMBL" id="KAJ6846129.1"/>
    </source>
</evidence>
<evidence type="ECO:0000313" key="3">
    <source>
        <dbReference type="Proteomes" id="UP001140949"/>
    </source>
</evidence>
<reference evidence="1" key="2">
    <citation type="submission" date="2023-04" db="EMBL/GenBank/DDBJ databases">
        <authorList>
            <person name="Bruccoleri R.E."/>
            <person name="Oakeley E.J."/>
            <person name="Faust A.-M."/>
            <person name="Dessus-Babus S."/>
            <person name="Altorfer M."/>
            <person name="Burckhardt D."/>
            <person name="Oertli M."/>
            <person name="Naumann U."/>
            <person name="Petersen F."/>
            <person name="Wong J."/>
        </authorList>
    </citation>
    <scope>NUCLEOTIDE SEQUENCE</scope>
    <source>
        <strain evidence="1">GSM-AAB239-AS_SAM_17_03QT</strain>
        <tissue evidence="1">Leaf</tissue>
    </source>
</reference>
<dbReference type="EMBL" id="JANAVB010037418">
    <property type="protein sequence ID" value="KAJ6802146.1"/>
    <property type="molecule type" value="Genomic_DNA"/>
</dbReference>